<reference evidence="2" key="1">
    <citation type="submission" date="2020-02" db="EMBL/GenBank/DDBJ databases">
        <authorList>
            <person name="Meier V. D."/>
        </authorList>
    </citation>
    <scope>NUCLEOTIDE SEQUENCE</scope>
    <source>
        <strain evidence="2">AVDCRST_MAG69</strain>
    </source>
</reference>
<dbReference type="EMBL" id="CADCVP010000081">
    <property type="protein sequence ID" value="CAA9477704.1"/>
    <property type="molecule type" value="Genomic_DNA"/>
</dbReference>
<protein>
    <submittedName>
        <fullName evidence="2">Uncharacterized protein</fullName>
    </submittedName>
</protein>
<organism evidence="2">
    <name type="scientific">uncultured Solirubrobacteraceae bacterium</name>
    <dbReference type="NCBI Taxonomy" id="1162706"/>
    <lineage>
        <taxon>Bacteria</taxon>
        <taxon>Bacillati</taxon>
        <taxon>Actinomycetota</taxon>
        <taxon>Thermoleophilia</taxon>
        <taxon>Solirubrobacterales</taxon>
        <taxon>Solirubrobacteraceae</taxon>
        <taxon>environmental samples</taxon>
    </lineage>
</organism>
<evidence type="ECO:0000313" key="2">
    <source>
        <dbReference type="EMBL" id="CAA9477704.1"/>
    </source>
</evidence>
<name>A0A6J4RND2_9ACTN</name>
<accession>A0A6J4RND2</accession>
<sequence>MRSVVERSAARSAVRDSGHAPVAHRDGALTGSSAGGMLAVGDAACCVWRRLSHLLIRPPTKICWRRTRSHCRLRERDG</sequence>
<dbReference type="AlphaFoldDB" id="A0A6J4RND2"/>
<feature type="region of interest" description="Disordered" evidence="1">
    <location>
        <begin position="1"/>
        <end position="28"/>
    </location>
</feature>
<feature type="compositionally biased region" description="Basic and acidic residues" evidence="1">
    <location>
        <begin position="1"/>
        <end position="27"/>
    </location>
</feature>
<gene>
    <name evidence="2" type="ORF">AVDCRST_MAG69-554</name>
</gene>
<evidence type="ECO:0000256" key="1">
    <source>
        <dbReference type="SAM" id="MobiDB-lite"/>
    </source>
</evidence>
<proteinExistence type="predicted"/>